<proteinExistence type="predicted"/>
<feature type="domain" description="Exonuclease" evidence="1">
    <location>
        <begin position="3"/>
        <end position="190"/>
    </location>
</feature>
<dbReference type="InterPro" id="IPR036397">
    <property type="entry name" value="RNaseH_sf"/>
</dbReference>
<dbReference type="SUPFAM" id="SSF53098">
    <property type="entry name" value="Ribonuclease H-like"/>
    <property type="match status" value="1"/>
</dbReference>
<name>A0A6C0L0D6_9ZZZZ</name>
<dbReference type="GO" id="GO:0005829">
    <property type="term" value="C:cytosol"/>
    <property type="evidence" value="ECO:0007669"/>
    <property type="project" value="TreeGrafter"/>
</dbReference>
<reference evidence="2" key="1">
    <citation type="journal article" date="2020" name="Nature">
        <title>Giant virus diversity and host interactions through global metagenomics.</title>
        <authorList>
            <person name="Schulz F."/>
            <person name="Roux S."/>
            <person name="Paez-Espino D."/>
            <person name="Jungbluth S."/>
            <person name="Walsh D.A."/>
            <person name="Denef V.J."/>
            <person name="McMahon K.D."/>
            <person name="Konstantinidis K.T."/>
            <person name="Eloe-Fadrosh E.A."/>
            <person name="Kyrpides N.C."/>
            <person name="Woyke T."/>
        </authorList>
    </citation>
    <scope>NUCLEOTIDE SEQUENCE</scope>
    <source>
        <strain evidence="2">GVMAG-S-ERX555907-94</strain>
    </source>
</reference>
<evidence type="ECO:0000259" key="1">
    <source>
        <dbReference type="SMART" id="SM00479"/>
    </source>
</evidence>
<dbReference type="CDD" id="cd06127">
    <property type="entry name" value="DEDDh"/>
    <property type="match status" value="1"/>
</dbReference>
<dbReference type="GO" id="GO:0008408">
    <property type="term" value="F:3'-5' exonuclease activity"/>
    <property type="evidence" value="ECO:0007669"/>
    <property type="project" value="TreeGrafter"/>
</dbReference>
<dbReference type="InterPro" id="IPR012337">
    <property type="entry name" value="RNaseH-like_sf"/>
</dbReference>
<protein>
    <recommendedName>
        <fullName evidence="1">Exonuclease domain-containing protein</fullName>
    </recommendedName>
</protein>
<dbReference type="Pfam" id="PF00929">
    <property type="entry name" value="RNase_T"/>
    <property type="match status" value="1"/>
</dbReference>
<dbReference type="SMART" id="SM00479">
    <property type="entry name" value="EXOIII"/>
    <property type="match status" value="1"/>
</dbReference>
<dbReference type="AlphaFoldDB" id="A0A6C0L0D6"/>
<dbReference type="EMBL" id="MN741026">
    <property type="protein sequence ID" value="QHU23279.1"/>
    <property type="molecule type" value="Genomic_DNA"/>
</dbReference>
<dbReference type="Gene3D" id="3.30.420.10">
    <property type="entry name" value="Ribonuclease H-like superfamily/Ribonuclease H"/>
    <property type="match status" value="1"/>
</dbReference>
<accession>A0A6C0L0D6</accession>
<dbReference type="GO" id="GO:0003676">
    <property type="term" value="F:nucleic acid binding"/>
    <property type="evidence" value="ECO:0007669"/>
    <property type="project" value="InterPro"/>
</dbReference>
<organism evidence="2">
    <name type="scientific">viral metagenome</name>
    <dbReference type="NCBI Taxonomy" id="1070528"/>
    <lineage>
        <taxon>unclassified sequences</taxon>
        <taxon>metagenomes</taxon>
        <taxon>organismal metagenomes</taxon>
    </lineage>
</organism>
<dbReference type="InterPro" id="IPR013520">
    <property type="entry name" value="Ribonucl_H"/>
</dbReference>
<dbReference type="GO" id="GO:0045004">
    <property type="term" value="P:DNA replication proofreading"/>
    <property type="evidence" value="ECO:0007669"/>
    <property type="project" value="TreeGrafter"/>
</dbReference>
<dbReference type="PANTHER" id="PTHR30231">
    <property type="entry name" value="DNA POLYMERASE III SUBUNIT EPSILON"/>
    <property type="match status" value="1"/>
</dbReference>
<dbReference type="PANTHER" id="PTHR30231:SF41">
    <property type="entry name" value="DNA POLYMERASE III SUBUNIT EPSILON"/>
    <property type="match status" value="1"/>
</dbReference>
<sequence length="212" mass="24619">MKNYFTIDYETNGLNPYYNQIIEVAIKKIGTENHYQSLVQPKQTIPIHGYVTPKIVSITGITNEMILESGVPEDVATFNTLQYISNNVPDDDSPIYLLAHNGNGFDFIFLRRYIRDYNRNNEVQLNQSIIDRIQFIDTLLVAKTYLKNEYVNQPGLCKKYNIVNEAEHRALGDVLALEKLFSVMCQQKSLIQGKLRNYYFEHPEILIDELFI</sequence>
<evidence type="ECO:0000313" key="2">
    <source>
        <dbReference type="EMBL" id="QHU23279.1"/>
    </source>
</evidence>